<organism evidence="2 3">
    <name type="scientific">Daphnia pulex</name>
    <name type="common">Water flea</name>
    <dbReference type="NCBI Taxonomy" id="6669"/>
    <lineage>
        <taxon>Eukaryota</taxon>
        <taxon>Metazoa</taxon>
        <taxon>Ecdysozoa</taxon>
        <taxon>Arthropoda</taxon>
        <taxon>Crustacea</taxon>
        <taxon>Branchiopoda</taxon>
        <taxon>Diplostraca</taxon>
        <taxon>Cladocera</taxon>
        <taxon>Anomopoda</taxon>
        <taxon>Daphniidae</taxon>
        <taxon>Daphnia</taxon>
    </lineage>
</organism>
<dbReference type="Pfam" id="PF13879">
    <property type="entry name" value="Hmw_CFAP97"/>
    <property type="match status" value="1"/>
</dbReference>
<reference evidence="2 3" key="1">
    <citation type="journal article" date="2011" name="Science">
        <title>The ecoresponsive genome of Daphnia pulex.</title>
        <authorList>
            <person name="Colbourne J.K."/>
            <person name="Pfrender M.E."/>
            <person name="Gilbert D."/>
            <person name="Thomas W.K."/>
            <person name="Tucker A."/>
            <person name="Oakley T.H."/>
            <person name="Tokishita S."/>
            <person name="Aerts A."/>
            <person name="Arnold G.J."/>
            <person name="Basu M.K."/>
            <person name="Bauer D.J."/>
            <person name="Caceres C.E."/>
            <person name="Carmel L."/>
            <person name="Casola C."/>
            <person name="Choi J.H."/>
            <person name="Detter J.C."/>
            <person name="Dong Q."/>
            <person name="Dusheyko S."/>
            <person name="Eads B.D."/>
            <person name="Frohlich T."/>
            <person name="Geiler-Samerotte K.A."/>
            <person name="Gerlach D."/>
            <person name="Hatcher P."/>
            <person name="Jogdeo S."/>
            <person name="Krijgsveld J."/>
            <person name="Kriventseva E.V."/>
            <person name="Kultz D."/>
            <person name="Laforsch C."/>
            <person name="Lindquist E."/>
            <person name="Lopez J."/>
            <person name="Manak J.R."/>
            <person name="Muller J."/>
            <person name="Pangilinan J."/>
            <person name="Patwardhan R.P."/>
            <person name="Pitluck S."/>
            <person name="Pritham E.J."/>
            <person name="Rechtsteiner A."/>
            <person name="Rho M."/>
            <person name="Rogozin I.B."/>
            <person name="Sakarya O."/>
            <person name="Salamov A."/>
            <person name="Schaack S."/>
            <person name="Shapiro H."/>
            <person name="Shiga Y."/>
            <person name="Skalitzky C."/>
            <person name="Smith Z."/>
            <person name="Souvorov A."/>
            <person name="Sung W."/>
            <person name="Tang Z."/>
            <person name="Tsuchiya D."/>
            <person name="Tu H."/>
            <person name="Vos H."/>
            <person name="Wang M."/>
            <person name="Wolf Y.I."/>
            <person name="Yamagata H."/>
            <person name="Yamada T."/>
            <person name="Ye Y."/>
            <person name="Shaw J.R."/>
            <person name="Andrews J."/>
            <person name="Crease T.J."/>
            <person name="Tang H."/>
            <person name="Lucas S.M."/>
            <person name="Robertson H.M."/>
            <person name="Bork P."/>
            <person name="Koonin E.V."/>
            <person name="Zdobnov E.M."/>
            <person name="Grigoriev I.V."/>
            <person name="Lynch M."/>
            <person name="Boore J.L."/>
        </authorList>
    </citation>
    <scope>NUCLEOTIDE SEQUENCE [LARGE SCALE GENOMIC DNA]</scope>
</reference>
<dbReference type="EMBL" id="GL737703">
    <property type="protein sequence ID" value="EFX59853.1"/>
    <property type="molecule type" value="Genomic_DNA"/>
</dbReference>
<sequence>MHANAWNLRSSKERLQIMERTEAQKKHLLNILAAKSHLDNRNPTNPKHSPSAPLALLQRKILQQDNRGMVSRIMRIAQDKPALSRTHTELTSLVRNLKAYSSLNRSMRLRAIEEENCRIFSRLVSTSPTIRREQWRKSNLQTSKYKENLHRGK</sequence>
<name>E9I827_DAPPU</name>
<dbReference type="Proteomes" id="UP000000305">
    <property type="component" value="Unassembled WGS sequence"/>
</dbReference>
<dbReference type="AlphaFoldDB" id="E9I827"/>
<dbReference type="HOGENOM" id="CLU_1717772_0_0_1"/>
<proteinExistence type="inferred from homology"/>
<comment type="similarity">
    <text evidence="1">Belongs to the CFAP97 family.</text>
</comment>
<dbReference type="InParanoid" id="E9I827"/>
<evidence type="ECO:0000313" key="3">
    <source>
        <dbReference type="Proteomes" id="UP000000305"/>
    </source>
</evidence>
<protein>
    <submittedName>
        <fullName evidence="2">Uncharacterized protein</fullName>
    </submittedName>
</protein>
<accession>E9I827</accession>
<dbReference type="KEGG" id="dpx:DAPPUDRAFT_346790"/>
<keyword evidence="3" id="KW-1185">Reference proteome</keyword>
<gene>
    <name evidence="2" type="ORF">DAPPUDRAFT_346790</name>
</gene>
<evidence type="ECO:0000256" key="1">
    <source>
        <dbReference type="ARBA" id="ARBA00008315"/>
    </source>
</evidence>
<evidence type="ECO:0000313" key="2">
    <source>
        <dbReference type="EMBL" id="EFX59853.1"/>
    </source>
</evidence>
<dbReference type="InterPro" id="IPR029488">
    <property type="entry name" value="Hmw/CFAP97"/>
</dbReference>
<feature type="non-terminal residue" evidence="2">
    <location>
        <position position="153"/>
    </location>
</feature>